<dbReference type="Gene3D" id="3.40.220.10">
    <property type="entry name" value="Leucine Aminopeptidase, subunit E, domain 1"/>
    <property type="match status" value="2"/>
</dbReference>
<organism evidence="10">
    <name type="scientific">Magallana gigas</name>
    <name type="common">Pacific oyster</name>
    <name type="synonym">Crassostrea gigas</name>
    <dbReference type="NCBI Taxonomy" id="29159"/>
    <lineage>
        <taxon>Eukaryota</taxon>
        <taxon>Metazoa</taxon>
        <taxon>Spiralia</taxon>
        <taxon>Lophotrochozoa</taxon>
        <taxon>Mollusca</taxon>
        <taxon>Bivalvia</taxon>
        <taxon>Autobranchia</taxon>
        <taxon>Pteriomorphia</taxon>
        <taxon>Ostreida</taxon>
        <taxon>Ostreoidea</taxon>
        <taxon>Ostreidae</taxon>
        <taxon>Magallana</taxon>
    </lineage>
</organism>
<name>K1PTY9_MAGGI</name>
<dbReference type="GO" id="GO:0016567">
    <property type="term" value="P:protein ubiquitination"/>
    <property type="evidence" value="ECO:0007669"/>
    <property type="project" value="UniProtKB-UniRule"/>
</dbReference>
<dbReference type="EC" id="2.3.2.27" evidence="8"/>
<dbReference type="HOGENOM" id="CLU_420883_0_0_1"/>
<evidence type="ECO:0000256" key="2">
    <source>
        <dbReference type="ARBA" id="ARBA00004906"/>
    </source>
</evidence>
<keyword evidence="7 8" id="KW-0862">Zinc</keyword>
<proteinExistence type="inferred from homology"/>
<comment type="subcellular location">
    <subcellularLocation>
        <location evidence="8">Cytoplasm</location>
    </subcellularLocation>
</comment>
<evidence type="ECO:0000256" key="8">
    <source>
        <dbReference type="RuleBase" id="RU367105"/>
    </source>
</evidence>
<dbReference type="SUPFAM" id="SSF57850">
    <property type="entry name" value="RING/U-box"/>
    <property type="match status" value="1"/>
</dbReference>
<keyword evidence="5 8" id="KW-0479">Metal-binding</keyword>
<dbReference type="SUPFAM" id="SSF52949">
    <property type="entry name" value="Macro domain-like"/>
    <property type="match status" value="2"/>
</dbReference>
<dbReference type="CDD" id="cd09633">
    <property type="entry name" value="Deltex_C"/>
    <property type="match status" value="1"/>
</dbReference>
<evidence type="ECO:0000313" key="10">
    <source>
        <dbReference type="EMBL" id="EKC22379.1"/>
    </source>
</evidence>
<dbReference type="Pfam" id="PF18102">
    <property type="entry name" value="DTC"/>
    <property type="match status" value="1"/>
</dbReference>
<dbReference type="SMART" id="SM00184">
    <property type="entry name" value="RING"/>
    <property type="match status" value="1"/>
</dbReference>
<dbReference type="InterPro" id="IPR017907">
    <property type="entry name" value="Znf_RING_CS"/>
</dbReference>
<evidence type="ECO:0000256" key="6">
    <source>
        <dbReference type="ARBA" id="ARBA00022771"/>
    </source>
</evidence>
<evidence type="ECO:0000256" key="1">
    <source>
        <dbReference type="ARBA" id="ARBA00000900"/>
    </source>
</evidence>
<dbReference type="Gene3D" id="3.30.390.130">
    <property type="match status" value="1"/>
</dbReference>
<comment type="catalytic activity">
    <reaction evidence="1 8">
        <text>S-ubiquitinyl-[E2 ubiquitin-conjugating enzyme]-L-cysteine + [acceptor protein]-L-lysine = [E2 ubiquitin-conjugating enzyme]-L-cysteine + N(6)-ubiquitinyl-[acceptor protein]-L-lysine.</text>
        <dbReference type="EC" id="2.3.2.27"/>
    </reaction>
</comment>
<dbReference type="UniPathway" id="UPA00143"/>
<keyword evidence="8" id="KW-0963">Cytoplasm</keyword>
<dbReference type="GO" id="GO:0061630">
    <property type="term" value="F:ubiquitin protein ligase activity"/>
    <property type="evidence" value="ECO:0007669"/>
    <property type="project" value="UniProtKB-UniRule"/>
</dbReference>
<dbReference type="SMART" id="SM00506">
    <property type="entry name" value="A1pp"/>
    <property type="match status" value="1"/>
</dbReference>
<dbReference type="Pfam" id="PF13923">
    <property type="entry name" value="zf-C3HC4_2"/>
    <property type="match status" value="1"/>
</dbReference>
<evidence type="ECO:0000256" key="7">
    <source>
        <dbReference type="ARBA" id="ARBA00022833"/>
    </source>
</evidence>
<accession>K1PTY9</accession>
<comment type="pathway">
    <text evidence="2 8">Protein modification; protein ubiquitination.</text>
</comment>
<keyword evidence="4 8" id="KW-0808">Transferase</keyword>
<sequence length="706" mass="78643">MASRKLVNSFSLDYSNGTRGKGRLTFSIYEGSVIQTNAEAIISVDGGGGLSEAIIKAAGNTVCDEIVANKTRKLTENIVTKAGNLQCKYIVHCKCPKWNDYDNGSKKVCLDDLNITVKKALVAACDKGLKSVALPPIGLGNPFGIPKFACSAMYVKAIKEFVEFLPGMKSKLKEIQFFDKSSEMTQLVYNTYQMTNGAGERYLSHESVLMRACKSPASTTQTSHHNGSHSTNTSFIPGQHVQHFQNPYGQAGNYQPPPLTYPSSSNSWSQSNIPAAAPPCVPSNWTYIGNVGGADTFNINRIQVLIYTGELPELNNVDILVSTENTRVPGNGNLAKAIFQKAGKEYQKEHSKLFSGKKKINNGEVSDPRHQKEYASALLQGIASFSSASKVKLWAVHIVSLKPETTKLLAEVCRSFCLRPCSQRGQWDNNRVEKMKSPMKKSLEFNPTDYKFIESWTPFNHRKQKADSFLETFPTLSQMTLHEEELTAEEGNLFIINPDSKDAMHSVQDPMIGAQCAVLNSHYICEICMHILSKPVRMKLCKHEFCRECITRFLKQKSACPVCNTVYEERYGDQPLDGIARIYKDDVSLPGYTCGTLIIHYEFPDGRQMEDHPNPGEPYCGISSQCYLPDNKEGRQILHMLRRAFEQRLIFTVGLSQTSGKENVVMRNEIHHKTKRCGGPEQDGYPDPEYLEKVKNGLSANGISDD</sequence>
<dbReference type="GO" id="GO:0005737">
    <property type="term" value="C:cytoplasm"/>
    <property type="evidence" value="ECO:0007669"/>
    <property type="project" value="UniProtKB-SubCell"/>
</dbReference>
<dbReference type="PANTHER" id="PTHR12622">
    <property type="entry name" value="DELTEX-RELATED"/>
    <property type="match status" value="1"/>
</dbReference>
<evidence type="ECO:0000256" key="3">
    <source>
        <dbReference type="ARBA" id="ARBA00009413"/>
    </source>
</evidence>
<dbReference type="InterPro" id="IPR039398">
    <property type="entry name" value="Deltex_fam"/>
</dbReference>
<comment type="similarity">
    <text evidence="3 8">Belongs to the Deltex family.</text>
</comment>
<dbReference type="GO" id="GO:0008270">
    <property type="term" value="F:zinc ion binding"/>
    <property type="evidence" value="ECO:0007669"/>
    <property type="project" value="UniProtKB-KW"/>
</dbReference>
<dbReference type="GO" id="GO:0007219">
    <property type="term" value="P:Notch signaling pathway"/>
    <property type="evidence" value="ECO:0007669"/>
    <property type="project" value="InterPro"/>
</dbReference>
<dbReference type="InterPro" id="IPR002589">
    <property type="entry name" value="Macro_dom"/>
</dbReference>
<dbReference type="InParanoid" id="K1PTY9"/>
<evidence type="ECO:0000256" key="5">
    <source>
        <dbReference type="ARBA" id="ARBA00022723"/>
    </source>
</evidence>
<dbReference type="PROSITE" id="PS00518">
    <property type="entry name" value="ZF_RING_1"/>
    <property type="match status" value="1"/>
</dbReference>
<dbReference type="PROSITE" id="PS50089">
    <property type="entry name" value="ZF_RING_2"/>
    <property type="match status" value="1"/>
</dbReference>
<dbReference type="AlphaFoldDB" id="K1PTY9"/>
<evidence type="ECO:0000256" key="9">
    <source>
        <dbReference type="SAM" id="MobiDB-lite"/>
    </source>
</evidence>
<dbReference type="InterPro" id="IPR001841">
    <property type="entry name" value="Znf_RING"/>
</dbReference>
<protein>
    <recommendedName>
        <fullName evidence="8">E3 ubiquitin-protein ligase</fullName>
        <ecNumber evidence="8">2.3.2.27</ecNumber>
    </recommendedName>
</protein>
<keyword evidence="6 8" id="KW-0863">Zinc-finger</keyword>
<feature type="region of interest" description="Disordered" evidence="9">
    <location>
        <begin position="216"/>
        <end position="236"/>
    </location>
</feature>
<dbReference type="Gene3D" id="3.30.40.10">
    <property type="entry name" value="Zinc/RING finger domain, C3HC4 (zinc finger)"/>
    <property type="match status" value="1"/>
</dbReference>
<dbReference type="PROSITE" id="PS51154">
    <property type="entry name" value="MACRO"/>
    <property type="match status" value="1"/>
</dbReference>
<dbReference type="Pfam" id="PF01661">
    <property type="entry name" value="Macro"/>
    <property type="match status" value="1"/>
</dbReference>
<dbReference type="EMBL" id="JH817256">
    <property type="protein sequence ID" value="EKC22379.1"/>
    <property type="molecule type" value="Genomic_DNA"/>
</dbReference>
<feature type="compositionally biased region" description="Low complexity" evidence="9">
    <location>
        <begin position="218"/>
        <end position="234"/>
    </location>
</feature>
<evidence type="ECO:0000256" key="4">
    <source>
        <dbReference type="ARBA" id="ARBA00022679"/>
    </source>
</evidence>
<dbReference type="InterPro" id="IPR043472">
    <property type="entry name" value="Macro_dom-like"/>
</dbReference>
<dbReference type="InterPro" id="IPR013083">
    <property type="entry name" value="Znf_RING/FYVE/PHD"/>
</dbReference>
<dbReference type="InterPro" id="IPR039399">
    <property type="entry name" value="Deltex_C_sf"/>
</dbReference>
<reference evidence="10" key="1">
    <citation type="journal article" date="2012" name="Nature">
        <title>The oyster genome reveals stress adaptation and complexity of shell formation.</title>
        <authorList>
            <person name="Zhang G."/>
            <person name="Fang X."/>
            <person name="Guo X."/>
            <person name="Li L."/>
            <person name="Luo R."/>
            <person name="Xu F."/>
            <person name="Yang P."/>
            <person name="Zhang L."/>
            <person name="Wang X."/>
            <person name="Qi H."/>
            <person name="Xiong Z."/>
            <person name="Que H."/>
            <person name="Xie Y."/>
            <person name="Holland P.W."/>
            <person name="Paps J."/>
            <person name="Zhu Y."/>
            <person name="Wu F."/>
            <person name="Chen Y."/>
            <person name="Wang J."/>
            <person name="Peng C."/>
            <person name="Meng J."/>
            <person name="Yang L."/>
            <person name="Liu J."/>
            <person name="Wen B."/>
            <person name="Zhang N."/>
            <person name="Huang Z."/>
            <person name="Zhu Q."/>
            <person name="Feng Y."/>
            <person name="Mount A."/>
            <person name="Hedgecock D."/>
            <person name="Xu Z."/>
            <person name="Liu Y."/>
            <person name="Domazet-Loso T."/>
            <person name="Du Y."/>
            <person name="Sun X."/>
            <person name="Zhang S."/>
            <person name="Liu B."/>
            <person name="Cheng P."/>
            <person name="Jiang X."/>
            <person name="Li J."/>
            <person name="Fan D."/>
            <person name="Wang W."/>
            <person name="Fu W."/>
            <person name="Wang T."/>
            <person name="Wang B."/>
            <person name="Zhang J."/>
            <person name="Peng Z."/>
            <person name="Li Y."/>
            <person name="Li N."/>
            <person name="Wang J."/>
            <person name="Chen M."/>
            <person name="He Y."/>
            <person name="Tan F."/>
            <person name="Song X."/>
            <person name="Zheng Q."/>
            <person name="Huang R."/>
            <person name="Yang H."/>
            <person name="Du X."/>
            <person name="Chen L."/>
            <person name="Yang M."/>
            <person name="Gaffney P.M."/>
            <person name="Wang S."/>
            <person name="Luo L."/>
            <person name="She Z."/>
            <person name="Ming Y."/>
            <person name="Huang W."/>
            <person name="Zhang S."/>
            <person name="Huang B."/>
            <person name="Zhang Y."/>
            <person name="Qu T."/>
            <person name="Ni P."/>
            <person name="Miao G."/>
            <person name="Wang J."/>
            <person name="Wang Q."/>
            <person name="Steinberg C.E."/>
            <person name="Wang H."/>
            <person name="Li N."/>
            <person name="Qian L."/>
            <person name="Zhang G."/>
            <person name="Li Y."/>
            <person name="Yang H."/>
            <person name="Liu X."/>
            <person name="Wang J."/>
            <person name="Yin Y."/>
            <person name="Wang J."/>
        </authorList>
    </citation>
    <scope>NUCLEOTIDE SEQUENCE [LARGE SCALE GENOMIC DNA]</scope>
    <source>
        <strain evidence="10">05x7-T-G4-1.051#20</strain>
    </source>
</reference>
<gene>
    <name evidence="10" type="ORF">CGI_10002381</name>
</gene>
<dbReference type="InterPro" id="IPR039396">
    <property type="entry name" value="Deltex_C"/>
</dbReference>